<dbReference type="PANTHER" id="PTHR47842">
    <property type="entry name" value="EXPRESSED PROTEIN"/>
    <property type="match status" value="1"/>
</dbReference>
<feature type="region of interest" description="Disordered" evidence="1">
    <location>
        <begin position="178"/>
        <end position="200"/>
    </location>
</feature>
<dbReference type="Proteomes" id="UP001215280">
    <property type="component" value="Unassembled WGS sequence"/>
</dbReference>
<dbReference type="EMBL" id="JARJLG010000033">
    <property type="protein sequence ID" value="KAJ7766350.1"/>
    <property type="molecule type" value="Genomic_DNA"/>
</dbReference>
<reference evidence="2" key="1">
    <citation type="submission" date="2023-03" db="EMBL/GenBank/DDBJ databases">
        <title>Massive genome expansion in bonnet fungi (Mycena s.s.) driven by repeated elements and novel gene families across ecological guilds.</title>
        <authorList>
            <consortium name="Lawrence Berkeley National Laboratory"/>
            <person name="Harder C.B."/>
            <person name="Miyauchi S."/>
            <person name="Viragh M."/>
            <person name="Kuo A."/>
            <person name="Thoen E."/>
            <person name="Andreopoulos B."/>
            <person name="Lu D."/>
            <person name="Skrede I."/>
            <person name="Drula E."/>
            <person name="Henrissat B."/>
            <person name="Morin E."/>
            <person name="Kohler A."/>
            <person name="Barry K."/>
            <person name="LaButti K."/>
            <person name="Morin E."/>
            <person name="Salamov A."/>
            <person name="Lipzen A."/>
            <person name="Mereny Z."/>
            <person name="Hegedus B."/>
            <person name="Baldrian P."/>
            <person name="Stursova M."/>
            <person name="Weitz H."/>
            <person name="Taylor A."/>
            <person name="Grigoriev I.V."/>
            <person name="Nagy L.G."/>
            <person name="Martin F."/>
            <person name="Kauserud H."/>
        </authorList>
    </citation>
    <scope>NUCLEOTIDE SEQUENCE</scope>
    <source>
        <strain evidence="2">CBHHK188m</strain>
    </source>
</reference>
<keyword evidence="3" id="KW-1185">Reference proteome</keyword>
<evidence type="ECO:0000313" key="2">
    <source>
        <dbReference type="EMBL" id="KAJ7766350.1"/>
    </source>
</evidence>
<gene>
    <name evidence="2" type="ORF">DFH07DRAFT_352200</name>
</gene>
<evidence type="ECO:0000256" key="1">
    <source>
        <dbReference type="SAM" id="MobiDB-lite"/>
    </source>
</evidence>
<dbReference type="AlphaFoldDB" id="A0AAD7JL85"/>
<name>A0AAD7JL85_9AGAR</name>
<evidence type="ECO:0000313" key="3">
    <source>
        <dbReference type="Proteomes" id="UP001215280"/>
    </source>
</evidence>
<feature type="region of interest" description="Disordered" evidence="1">
    <location>
        <begin position="354"/>
        <end position="402"/>
    </location>
</feature>
<dbReference type="PANTHER" id="PTHR47842:SF3">
    <property type="entry name" value="DUF676 DOMAIN-CONTAINING PROTEIN"/>
    <property type="match status" value="1"/>
</dbReference>
<protein>
    <recommendedName>
        <fullName evidence="4">AB hydrolase-1 domain-containing protein</fullName>
    </recommendedName>
</protein>
<dbReference type="SUPFAM" id="SSF53474">
    <property type="entry name" value="alpha/beta-Hydrolases"/>
    <property type="match status" value="1"/>
</dbReference>
<sequence length="494" mass="54036">MPEETFVHLVYIHGFQGNDTSFQTFPTDLQQHLSANIPSHLNINIRTSLYPTYKSRKPIALATHNFLAWLSTQPPGPVILLAHSMGGLLAADAATDSSNSGSIRSRRILGVIAFDVPFLGMHPHVVISGIASLFPADDGDKTTEGDMNQHSDVQIVDDQVTDDWDAFKKGLDANRSSHSLHSLSHSPSPSPHSAVLTPTSPQLNPFGLPASPLVDKTLSFLSTHSNDPLVRWMRKHSDEPFSAGKRFIVEYFQFGSCMFDPSGLKERYARLVAWPSGLWINYWTQTSQRPPKEGEHAKKMDKEEEEADNDVALLQTGMTSMSTVESYATAETSLSPAPSFSAPSFASTATSQSTASASTIPSPVSPTSTSTSSDAKALARAADKERKAEEKERRGLEKAREKELKTIQKQRVKEEKVEKARSKGKHGHHFIVLPTGLGQILGGSEKWEKVVIGGVDDEVAAHTGLFIRGQNLDYEGLVERVGKRVLGWCETING</sequence>
<feature type="compositionally biased region" description="Basic and acidic residues" evidence="1">
    <location>
        <begin position="381"/>
        <end position="402"/>
    </location>
</feature>
<feature type="region of interest" description="Disordered" evidence="1">
    <location>
        <begin position="288"/>
        <end position="308"/>
    </location>
</feature>
<dbReference type="InterPro" id="IPR029058">
    <property type="entry name" value="AB_hydrolase_fold"/>
</dbReference>
<accession>A0AAD7JL85</accession>
<dbReference type="Gene3D" id="3.40.50.1820">
    <property type="entry name" value="alpha/beta hydrolase"/>
    <property type="match status" value="1"/>
</dbReference>
<feature type="compositionally biased region" description="Low complexity" evidence="1">
    <location>
        <begin position="178"/>
        <end position="193"/>
    </location>
</feature>
<feature type="compositionally biased region" description="Basic and acidic residues" evidence="1">
    <location>
        <begin position="290"/>
        <end position="302"/>
    </location>
</feature>
<organism evidence="2 3">
    <name type="scientific">Mycena maculata</name>
    <dbReference type="NCBI Taxonomy" id="230809"/>
    <lineage>
        <taxon>Eukaryota</taxon>
        <taxon>Fungi</taxon>
        <taxon>Dikarya</taxon>
        <taxon>Basidiomycota</taxon>
        <taxon>Agaricomycotina</taxon>
        <taxon>Agaricomycetes</taxon>
        <taxon>Agaricomycetidae</taxon>
        <taxon>Agaricales</taxon>
        <taxon>Marasmiineae</taxon>
        <taxon>Mycenaceae</taxon>
        <taxon>Mycena</taxon>
    </lineage>
</organism>
<evidence type="ECO:0008006" key="4">
    <source>
        <dbReference type="Google" id="ProtNLM"/>
    </source>
</evidence>
<comment type="caution">
    <text evidence="2">The sequence shown here is derived from an EMBL/GenBank/DDBJ whole genome shotgun (WGS) entry which is preliminary data.</text>
</comment>
<proteinExistence type="predicted"/>
<feature type="compositionally biased region" description="Low complexity" evidence="1">
    <location>
        <begin position="354"/>
        <end position="380"/>
    </location>
</feature>